<keyword evidence="4" id="KW-1185">Reference proteome</keyword>
<evidence type="ECO:0000313" key="3">
    <source>
        <dbReference type="EMBL" id="MFC6154214.1"/>
    </source>
</evidence>
<dbReference type="Proteomes" id="UP001596098">
    <property type="component" value="Unassembled WGS sequence"/>
</dbReference>
<proteinExistence type="predicted"/>
<evidence type="ECO:0008006" key="5">
    <source>
        <dbReference type="Google" id="ProtNLM"/>
    </source>
</evidence>
<keyword evidence="2" id="KW-1133">Transmembrane helix</keyword>
<evidence type="ECO:0000313" key="4">
    <source>
        <dbReference type="Proteomes" id="UP001596098"/>
    </source>
</evidence>
<evidence type="ECO:0000256" key="2">
    <source>
        <dbReference type="SAM" id="Phobius"/>
    </source>
</evidence>
<name>A0ABW1QZW8_9ACTN</name>
<feature type="compositionally biased region" description="Low complexity" evidence="1">
    <location>
        <begin position="13"/>
        <end position="28"/>
    </location>
</feature>
<keyword evidence="2" id="KW-0812">Transmembrane</keyword>
<dbReference type="EMBL" id="JBHSQI010000005">
    <property type="protein sequence ID" value="MFC6154214.1"/>
    <property type="molecule type" value="Genomic_DNA"/>
</dbReference>
<feature type="transmembrane region" description="Helical" evidence="2">
    <location>
        <begin position="82"/>
        <end position="105"/>
    </location>
</feature>
<comment type="caution">
    <text evidence="3">The sequence shown here is derived from an EMBL/GenBank/DDBJ whole genome shotgun (WGS) entry which is preliminary data.</text>
</comment>
<feature type="region of interest" description="Disordered" evidence="1">
    <location>
        <begin position="1"/>
        <end position="38"/>
    </location>
</feature>
<reference evidence="4" key="1">
    <citation type="journal article" date="2019" name="Int. J. Syst. Evol. Microbiol.">
        <title>The Global Catalogue of Microorganisms (GCM) 10K type strain sequencing project: providing services to taxonomists for standard genome sequencing and annotation.</title>
        <authorList>
            <consortium name="The Broad Institute Genomics Platform"/>
            <consortium name="The Broad Institute Genome Sequencing Center for Infectious Disease"/>
            <person name="Wu L."/>
            <person name="Ma J."/>
        </authorList>
    </citation>
    <scope>NUCLEOTIDE SEQUENCE [LARGE SCALE GENOMIC DNA]</scope>
    <source>
        <strain evidence="4">DFY28</strain>
    </source>
</reference>
<sequence>MTDQSNPSHDPYAQNPQPVAPYNPYAAPAQPPVPQYGQQYGQPMPGQAPYGVAGSPYAQYAHLGATGAAAAPTSTLYQVAAIINWVVLGLLVVGTCGLGIIAAAWYIPMTIAIHKGAKDRVQHTALAVCTLLFCNIVSGILMLCDQGNRSERPTY</sequence>
<organism evidence="3 4">
    <name type="scientific">Nocardioides yefusunii</name>
    <dbReference type="NCBI Taxonomy" id="2500546"/>
    <lineage>
        <taxon>Bacteria</taxon>
        <taxon>Bacillati</taxon>
        <taxon>Actinomycetota</taxon>
        <taxon>Actinomycetes</taxon>
        <taxon>Propionibacteriales</taxon>
        <taxon>Nocardioidaceae</taxon>
        <taxon>Nocardioides</taxon>
    </lineage>
</organism>
<keyword evidence="2" id="KW-0472">Membrane</keyword>
<accession>A0ABW1QZW8</accession>
<protein>
    <recommendedName>
        <fullName evidence="5">DUF4190 domain-containing protein</fullName>
    </recommendedName>
</protein>
<evidence type="ECO:0000256" key="1">
    <source>
        <dbReference type="SAM" id="MobiDB-lite"/>
    </source>
</evidence>
<feature type="transmembrane region" description="Helical" evidence="2">
    <location>
        <begin position="125"/>
        <end position="144"/>
    </location>
</feature>
<dbReference type="RefSeq" id="WP_128221601.1">
    <property type="nucleotide sequence ID" value="NZ_CP034929.1"/>
</dbReference>
<gene>
    <name evidence="3" type="ORF">ACFPWU_11155</name>
</gene>